<dbReference type="EMBL" id="PPSL01000004">
    <property type="protein sequence ID" value="PQJ10118.1"/>
    <property type="molecule type" value="Genomic_DNA"/>
</dbReference>
<dbReference type="Proteomes" id="UP000239872">
    <property type="component" value="Unassembled WGS sequence"/>
</dbReference>
<comment type="caution">
    <text evidence="1">The sequence shown here is derived from an EMBL/GenBank/DDBJ whole genome shotgun (WGS) entry which is preliminary data.</text>
</comment>
<evidence type="ECO:0000313" key="1">
    <source>
        <dbReference type="EMBL" id="PQJ10118.1"/>
    </source>
</evidence>
<dbReference type="OrthoDB" id="799013at2"/>
<sequence length="100" mass="11839">MNIKLCYLYRDGANYKRYGKVVFENTSLLPLHKIGTAIIASLIEGEWFYAKKWNLPDLHFDKWDNEIDHDYHEYSGIEETEEQPTQGDISDFLKQISNEH</sequence>
<proteinExistence type="predicted"/>
<dbReference type="AlphaFoldDB" id="A0A2S7STQ9"/>
<name>A0A2S7STQ9_9BACT</name>
<reference evidence="1 2" key="1">
    <citation type="submission" date="2018-01" db="EMBL/GenBank/DDBJ databases">
        <title>A novel member of the phylum Bacteroidetes isolated from glacier ice.</title>
        <authorList>
            <person name="Liu Q."/>
            <person name="Xin Y.-H."/>
        </authorList>
    </citation>
    <scope>NUCLEOTIDE SEQUENCE [LARGE SCALE GENOMIC DNA]</scope>
    <source>
        <strain evidence="1 2">RB1R16</strain>
    </source>
</reference>
<gene>
    <name evidence="1" type="ORF">CJD36_015590</name>
</gene>
<protein>
    <submittedName>
        <fullName evidence="1">Uncharacterized protein</fullName>
    </submittedName>
</protein>
<evidence type="ECO:0000313" key="2">
    <source>
        <dbReference type="Proteomes" id="UP000239872"/>
    </source>
</evidence>
<keyword evidence="2" id="KW-1185">Reference proteome</keyword>
<dbReference type="RefSeq" id="WP_105040127.1">
    <property type="nucleotide sequence ID" value="NZ_PPSL01000004.1"/>
</dbReference>
<organism evidence="1 2">
    <name type="scientific">Flavipsychrobacter stenotrophus</name>
    <dbReference type="NCBI Taxonomy" id="2077091"/>
    <lineage>
        <taxon>Bacteria</taxon>
        <taxon>Pseudomonadati</taxon>
        <taxon>Bacteroidota</taxon>
        <taxon>Chitinophagia</taxon>
        <taxon>Chitinophagales</taxon>
        <taxon>Chitinophagaceae</taxon>
        <taxon>Flavipsychrobacter</taxon>
    </lineage>
</organism>
<accession>A0A2S7STQ9</accession>